<dbReference type="EMBL" id="AP026974">
    <property type="protein sequence ID" value="BDT78518.1"/>
    <property type="molecule type" value="Genomic_DNA"/>
</dbReference>
<dbReference type="Pfam" id="PF02620">
    <property type="entry name" value="YceD"/>
    <property type="match status" value="1"/>
</dbReference>
<dbReference type="Proteomes" id="UP001211097">
    <property type="component" value="Chromosome"/>
</dbReference>
<evidence type="ECO:0000313" key="8">
    <source>
        <dbReference type="EMBL" id="BDT78518.1"/>
    </source>
</evidence>
<evidence type="ECO:0000256" key="6">
    <source>
        <dbReference type="SAM" id="MobiDB-lite"/>
    </source>
</evidence>
<evidence type="ECO:0000256" key="3">
    <source>
        <dbReference type="ARBA" id="ARBA00015716"/>
    </source>
</evidence>
<proteinExistence type="inferred from homology"/>
<dbReference type="KEGG" id="pyt:PKF023_04430"/>
<dbReference type="PANTHER" id="PTHR38099">
    <property type="entry name" value="LARGE RIBOSOMAL RNA SUBUNIT ACCUMULATION PROTEIN YCED"/>
    <property type="match status" value="1"/>
</dbReference>
<evidence type="ECO:0000256" key="5">
    <source>
        <dbReference type="ARBA" id="ARBA00031841"/>
    </source>
</evidence>
<feature type="region of interest" description="Disordered" evidence="6">
    <location>
        <begin position="162"/>
        <end position="191"/>
    </location>
</feature>
<dbReference type="GO" id="GO:0042254">
    <property type="term" value="P:ribosome biogenesis"/>
    <property type="evidence" value="ECO:0007669"/>
    <property type="project" value="UniProtKB-KW"/>
</dbReference>
<dbReference type="RefSeq" id="WP_281743051.1">
    <property type="nucleotide sequence ID" value="NZ_AP026973.1"/>
</dbReference>
<evidence type="ECO:0000313" key="7">
    <source>
        <dbReference type="EMBL" id="BDT76640.1"/>
    </source>
</evidence>
<comment type="function">
    <text evidence="1">Plays a role in synthesis, processing and/or stability of 23S rRNA.</text>
</comment>
<evidence type="ECO:0000256" key="4">
    <source>
        <dbReference type="ARBA" id="ARBA00022517"/>
    </source>
</evidence>
<dbReference type="EMBL" id="AP026973">
    <property type="protein sequence ID" value="BDT76640.1"/>
    <property type="molecule type" value="Genomic_DNA"/>
</dbReference>
<evidence type="ECO:0000256" key="1">
    <source>
        <dbReference type="ARBA" id="ARBA00002868"/>
    </source>
</evidence>
<organism evidence="7">
    <name type="scientific">Polynucleobacter yangtzensis</name>
    <dbReference type="NCBI Taxonomy" id="1743159"/>
    <lineage>
        <taxon>Bacteria</taxon>
        <taxon>Pseudomonadati</taxon>
        <taxon>Pseudomonadota</taxon>
        <taxon>Betaproteobacteria</taxon>
        <taxon>Burkholderiales</taxon>
        <taxon>Burkholderiaceae</taxon>
        <taxon>Polynucleobacter</taxon>
    </lineage>
</organism>
<dbReference type="Proteomes" id="UP001211204">
    <property type="component" value="Chromosome"/>
</dbReference>
<evidence type="ECO:0000313" key="9">
    <source>
        <dbReference type="Proteomes" id="UP001211204"/>
    </source>
</evidence>
<dbReference type="PANTHER" id="PTHR38099:SF1">
    <property type="entry name" value="LARGE RIBOSOMAL RNA SUBUNIT ACCUMULATION PROTEIN YCED"/>
    <property type="match status" value="1"/>
</dbReference>
<comment type="similarity">
    <text evidence="2">Belongs to the DUF177 domain family.</text>
</comment>
<dbReference type="InterPro" id="IPR039255">
    <property type="entry name" value="YceD_bac"/>
</dbReference>
<sequence length="191" mass="21529">MNRNQVLPQVELSSEPSALKRLDFCAPQSYKGAGFLSIPDLPRVAEEASTINPGDGFDWSVQTHFEDSPGSEPHQILELGLKGRLHLVCQRCLQDCAVDMEEKRRFVLVATDEEADAYPLEDEEQEPLVVNQHFNLLETIEDEVLLSLPLIPKHPEGFCEPHASTFGDEGDEETSNERENPFNILKNMKKN</sequence>
<accession>A0A9C7CC67</accession>
<name>A0A9C7CC67_9BURK</name>
<evidence type="ECO:0000256" key="2">
    <source>
        <dbReference type="ARBA" id="ARBA00010740"/>
    </source>
</evidence>
<keyword evidence="4" id="KW-0690">Ribosome biogenesis</keyword>
<dbReference type="AlphaFoldDB" id="A0A9C7CC67"/>
<reference evidence="7 9" key="1">
    <citation type="submission" date="2022-11" db="EMBL/GenBank/DDBJ databases">
        <title>Complete Genome Sequences of three Polynucleobacter sp. Subcluster PnecC Strains KF022, KF023, and KF032 Isolated from a Shallow Eutrophic Lake in Japan.</title>
        <authorList>
            <person name="Ogata Y."/>
            <person name="Watanabe K."/>
            <person name="Takemine S."/>
            <person name="Shindo C."/>
            <person name="Kurokawa R."/>
            <person name="Suda W."/>
        </authorList>
    </citation>
    <scope>NUCLEOTIDE SEQUENCE</scope>
    <source>
        <strain evidence="7">KF023</strain>
        <strain evidence="8 9">KF032</strain>
    </source>
</reference>
<gene>
    <name evidence="7" type="ORF">PKF023_04430</name>
    <name evidence="8" type="ORF">PKF032_04060</name>
</gene>
<dbReference type="GO" id="GO:0005829">
    <property type="term" value="C:cytosol"/>
    <property type="evidence" value="ECO:0007669"/>
    <property type="project" value="TreeGrafter"/>
</dbReference>
<keyword evidence="9" id="KW-1185">Reference proteome</keyword>
<dbReference type="InterPro" id="IPR003772">
    <property type="entry name" value="YceD"/>
</dbReference>
<protein>
    <recommendedName>
        <fullName evidence="3">Large ribosomal RNA subunit accumulation protein YceD</fullName>
    </recommendedName>
    <alternativeName>
        <fullName evidence="5">23S rRNA accumulation protein YceD</fullName>
    </alternativeName>
</protein>